<evidence type="ECO:0000313" key="1">
    <source>
        <dbReference type="EMBL" id="MBB2174643.1"/>
    </source>
</evidence>
<protein>
    <submittedName>
        <fullName evidence="1">Uncharacterized protein</fullName>
    </submittedName>
</protein>
<dbReference type="AlphaFoldDB" id="A0A7W4P438"/>
<keyword evidence="2" id="KW-1185">Reference proteome</keyword>
<proteinExistence type="predicted"/>
<evidence type="ECO:0000313" key="2">
    <source>
        <dbReference type="Proteomes" id="UP000561066"/>
    </source>
</evidence>
<dbReference type="Proteomes" id="UP000561066">
    <property type="component" value="Unassembled WGS sequence"/>
</dbReference>
<comment type="caution">
    <text evidence="1">The sequence shown here is derived from an EMBL/GenBank/DDBJ whole genome shotgun (WGS) entry which is preliminary data.</text>
</comment>
<reference evidence="1 2" key="1">
    <citation type="submission" date="2020-04" db="EMBL/GenBank/DDBJ databases">
        <title>Description of novel Gluconacetobacter.</title>
        <authorList>
            <person name="Sombolestani A."/>
        </authorList>
    </citation>
    <scope>NUCLEOTIDE SEQUENCE [LARGE SCALE GENOMIC DNA]</scope>
    <source>
        <strain evidence="1 2">LMG 21312</strain>
    </source>
</reference>
<dbReference type="EMBL" id="JABEQH010000002">
    <property type="protein sequence ID" value="MBB2174643.1"/>
    <property type="molecule type" value="Genomic_DNA"/>
</dbReference>
<sequence length="64" mass="7041">MTKHQELYPYTLIQPSNGQMSSLLTHIVSNEKQFTARKTAGMLREGRALPEPGKGLGPCIPFVA</sequence>
<name>A0A7W4P438_9PROT</name>
<dbReference type="RefSeq" id="WP_182940512.1">
    <property type="nucleotide sequence ID" value="NZ_JABEQH010000002.1"/>
</dbReference>
<accession>A0A7W4P438</accession>
<organism evidence="1 2">
    <name type="scientific">Gluconacetobacter johannae</name>
    <dbReference type="NCBI Taxonomy" id="112140"/>
    <lineage>
        <taxon>Bacteria</taxon>
        <taxon>Pseudomonadati</taxon>
        <taxon>Pseudomonadota</taxon>
        <taxon>Alphaproteobacteria</taxon>
        <taxon>Acetobacterales</taxon>
        <taxon>Acetobacteraceae</taxon>
        <taxon>Gluconacetobacter</taxon>
    </lineage>
</organism>
<gene>
    <name evidence="1" type="ORF">HLH21_01725</name>
</gene>